<dbReference type="PRINTS" id="PR00081">
    <property type="entry name" value="GDHRDH"/>
</dbReference>
<name>A0ABR3WVN4_9PEZI</name>
<evidence type="ECO:0000313" key="3">
    <source>
        <dbReference type="Proteomes" id="UP001583177"/>
    </source>
</evidence>
<dbReference type="InterPro" id="IPR036291">
    <property type="entry name" value="NAD(P)-bd_dom_sf"/>
</dbReference>
<dbReference type="EMBL" id="JAWRVE010000049">
    <property type="protein sequence ID" value="KAL1867737.1"/>
    <property type="molecule type" value="Genomic_DNA"/>
</dbReference>
<proteinExistence type="predicted"/>
<evidence type="ECO:0000256" key="1">
    <source>
        <dbReference type="ARBA" id="ARBA00023002"/>
    </source>
</evidence>
<sequence>MVMLRLTAEQYRRLPILADESTCSGKTYIVTGGNSGLGLETARHLVEFKASRVILAVRNLAAGNVAKDDIERTTGHKGIIEVWHIDMASQKSVQSFANKVSAEVDKIDGFVANAGVMLDSWSTVQGMEASIQVNVVNTLLLGTLILPKLSAVARQLGIHPTLVFIVSVLGYTAKGEMDKSRDGNIFEGLNDQKKANMNSRYALTKLVEELAVRQFAAAAPVGRTGVIVNMVAPGLCHSGLGRDAGSFTKVMHSAIKALMARSSEEGSRTILHGLMAGEESHGKLLSGCKIKEFWVPDWVSNAEGQRLQSEIWMELVDKFEVVQPGCVKQLSSLA</sequence>
<keyword evidence="3" id="KW-1185">Reference proteome</keyword>
<dbReference type="Gene3D" id="3.40.50.720">
    <property type="entry name" value="NAD(P)-binding Rossmann-like Domain"/>
    <property type="match status" value="1"/>
</dbReference>
<organism evidence="2 3">
    <name type="scientific">Diaporthe australafricana</name>
    <dbReference type="NCBI Taxonomy" id="127596"/>
    <lineage>
        <taxon>Eukaryota</taxon>
        <taxon>Fungi</taxon>
        <taxon>Dikarya</taxon>
        <taxon>Ascomycota</taxon>
        <taxon>Pezizomycotina</taxon>
        <taxon>Sordariomycetes</taxon>
        <taxon>Sordariomycetidae</taxon>
        <taxon>Diaporthales</taxon>
        <taxon>Diaporthaceae</taxon>
        <taxon>Diaporthe</taxon>
    </lineage>
</organism>
<protein>
    <submittedName>
        <fullName evidence="2">Uncharacterized protein</fullName>
    </submittedName>
</protein>
<dbReference type="SUPFAM" id="SSF51735">
    <property type="entry name" value="NAD(P)-binding Rossmann-fold domains"/>
    <property type="match status" value="1"/>
</dbReference>
<dbReference type="PANTHER" id="PTHR43157:SF31">
    <property type="entry name" value="PHOSPHATIDYLINOSITOL-GLYCAN BIOSYNTHESIS CLASS F PROTEIN"/>
    <property type="match status" value="1"/>
</dbReference>
<comment type="caution">
    <text evidence="2">The sequence shown here is derived from an EMBL/GenBank/DDBJ whole genome shotgun (WGS) entry which is preliminary data.</text>
</comment>
<keyword evidence="1" id="KW-0560">Oxidoreductase</keyword>
<dbReference type="Pfam" id="PF00106">
    <property type="entry name" value="adh_short"/>
    <property type="match status" value="1"/>
</dbReference>
<dbReference type="PANTHER" id="PTHR43157">
    <property type="entry name" value="PHOSPHATIDYLINOSITOL-GLYCAN BIOSYNTHESIS CLASS F PROTEIN-RELATED"/>
    <property type="match status" value="1"/>
</dbReference>
<dbReference type="Proteomes" id="UP001583177">
    <property type="component" value="Unassembled WGS sequence"/>
</dbReference>
<evidence type="ECO:0000313" key="2">
    <source>
        <dbReference type="EMBL" id="KAL1867737.1"/>
    </source>
</evidence>
<accession>A0ABR3WVN4</accession>
<dbReference type="InterPro" id="IPR002347">
    <property type="entry name" value="SDR_fam"/>
</dbReference>
<gene>
    <name evidence="2" type="ORF">Daus18300_006293</name>
</gene>
<reference evidence="2 3" key="1">
    <citation type="journal article" date="2024" name="IMA Fungus">
        <title>IMA Genome - F19 : A genome assembly and annotation guide to empower mycologists, including annotated draft genome sequences of Ceratocystis pirilliformis, Diaporthe australafricana, Fusarium ophioides, Paecilomyces lecythidis, and Sporothrix stenoceras.</title>
        <authorList>
            <person name="Aylward J."/>
            <person name="Wilson A.M."/>
            <person name="Visagie C.M."/>
            <person name="Spraker J."/>
            <person name="Barnes I."/>
            <person name="Buitendag C."/>
            <person name="Ceriani C."/>
            <person name="Del Mar Angel L."/>
            <person name="du Plessis D."/>
            <person name="Fuchs T."/>
            <person name="Gasser K."/>
            <person name="Kramer D."/>
            <person name="Li W."/>
            <person name="Munsamy K."/>
            <person name="Piso A."/>
            <person name="Price J.L."/>
            <person name="Sonnekus B."/>
            <person name="Thomas C."/>
            <person name="van der Nest A."/>
            <person name="van Dijk A."/>
            <person name="van Heerden A."/>
            <person name="van Vuuren N."/>
            <person name="Yilmaz N."/>
            <person name="Duong T.A."/>
            <person name="van der Merwe N.A."/>
            <person name="Wingfield M.J."/>
            <person name="Wingfield B.D."/>
        </authorList>
    </citation>
    <scope>NUCLEOTIDE SEQUENCE [LARGE SCALE GENOMIC DNA]</scope>
    <source>
        <strain evidence="2 3">CMW 18300</strain>
    </source>
</reference>